<proteinExistence type="predicted"/>
<accession>F6I2L8</accession>
<evidence type="ECO:0000313" key="1">
    <source>
        <dbReference type="EMBL" id="CCB61185.1"/>
    </source>
</evidence>
<dbReference type="STRING" id="29760.F6I2L8"/>
<dbReference type="PaxDb" id="29760-VIT_16s0013g00510.t01"/>
<dbReference type="InParanoid" id="F6I2L8"/>
<protein>
    <submittedName>
        <fullName evidence="1">Uncharacterized protein</fullName>
    </submittedName>
</protein>
<name>F6I2L8_VITVI</name>
<gene>
    <name evidence="1" type="ordered locus">VIT_16s0013g00510</name>
</gene>
<reference evidence="2" key="1">
    <citation type="journal article" date="2007" name="Nature">
        <title>The grapevine genome sequence suggests ancestral hexaploidization in major angiosperm phyla.</title>
        <authorList>
            <consortium name="The French-Italian Public Consortium for Grapevine Genome Characterization."/>
            <person name="Jaillon O."/>
            <person name="Aury J.-M."/>
            <person name="Noel B."/>
            <person name="Policriti A."/>
            <person name="Clepet C."/>
            <person name="Casagrande A."/>
            <person name="Choisne N."/>
            <person name="Aubourg S."/>
            <person name="Vitulo N."/>
            <person name="Jubin C."/>
            <person name="Vezzi A."/>
            <person name="Legeai F."/>
            <person name="Hugueney P."/>
            <person name="Dasilva C."/>
            <person name="Horner D."/>
            <person name="Mica E."/>
            <person name="Jublot D."/>
            <person name="Poulain J."/>
            <person name="Bruyere C."/>
            <person name="Billault A."/>
            <person name="Segurens B."/>
            <person name="Gouyvenoux M."/>
            <person name="Ugarte E."/>
            <person name="Cattonaro F."/>
            <person name="Anthouard V."/>
            <person name="Vico V."/>
            <person name="Del Fabbro C."/>
            <person name="Alaux M."/>
            <person name="Di Gaspero G."/>
            <person name="Dumas V."/>
            <person name="Felice N."/>
            <person name="Paillard S."/>
            <person name="Juman I."/>
            <person name="Moroldo M."/>
            <person name="Scalabrin S."/>
            <person name="Canaguier A."/>
            <person name="Le Clainche I."/>
            <person name="Malacrida G."/>
            <person name="Durand E."/>
            <person name="Pesole G."/>
            <person name="Laucou V."/>
            <person name="Chatelet P."/>
            <person name="Merdinoglu D."/>
            <person name="Delledonne M."/>
            <person name="Pezzotti M."/>
            <person name="Lecharny A."/>
            <person name="Scarpelli C."/>
            <person name="Artiguenave F."/>
            <person name="Pe M.E."/>
            <person name="Valle G."/>
            <person name="Morgante M."/>
            <person name="Caboche M."/>
            <person name="Adam-Blondon A.-F."/>
            <person name="Weissenbach J."/>
            <person name="Quetier F."/>
            <person name="Wincker P."/>
        </authorList>
    </citation>
    <scope>NUCLEOTIDE SEQUENCE [LARGE SCALE GENOMIC DNA]</scope>
    <source>
        <strain evidence="2">cv. Pinot noir / PN40024</strain>
    </source>
</reference>
<organism evidence="1 2">
    <name type="scientific">Vitis vinifera</name>
    <name type="common">Grape</name>
    <dbReference type="NCBI Taxonomy" id="29760"/>
    <lineage>
        <taxon>Eukaryota</taxon>
        <taxon>Viridiplantae</taxon>
        <taxon>Streptophyta</taxon>
        <taxon>Embryophyta</taxon>
        <taxon>Tracheophyta</taxon>
        <taxon>Spermatophyta</taxon>
        <taxon>Magnoliopsida</taxon>
        <taxon>eudicotyledons</taxon>
        <taxon>Gunneridae</taxon>
        <taxon>Pentapetalae</taxon>
        <taxon>rosids</taxon>
        <taxon>Vitales</taxon>
        <taxon>Vitaceae</taxon>
        <taxon>Viteae</taxon>
        <taxon>Vitis</taxon>
    </lineage>
</organism>
<sequence>MPKPSEPLVCFQYDVNISPQFGA</sequence>
<evidence type="ECO:0000313" key="2">
    <source>
        <dbReference type="Proteomes" id="UP000009183"/>
    </source>
</evidence>
<dbReference type="EMBL" id="FN596738">
    <property type="protein sequence ID" value="CCB61185.1"/>
    <property type="molecule type" value="Genomic_DNA"/>
</dbReference>
<dbReference type="AlphaFoldDB" id="F6I2L8"/>
<keyword evidence="2" id="KW-1185">Reference proteome</keyword>
<dbReference type="HOGENOM" id="CLU_3423618_0_0_1"/>
<dbReference type="Proteomes" id="UP000009183">
    <property type="component" value="Chromosome 16"/>
</dbReference>